<keyword evidence="2" id="KW-0249">Electron transport</keyword>
<dbReference type="InterPro" id="IPR017937">
    <property type="entry name" value="Thioredoxin_CS"/>
</dbReference>
<dbReference type="InterPro" id="IPR013766">
    <property type="entry name" value="Thioredoxin_domain"/>
</dbReference>
<name>A0A3B1A6K3_9ZZZZ</name>
<keyword evidence="4" id="KW-0676">Redox-active center</keyword>
<dbReference type="InterPro" id="IPR036249">
    <property type="entry name" value="Thioredoxin-like_sf"/>
</dbReference>
<evidence type="ECO:0000256" key="2">
    <source>
        <dbReference type="ARBA" id="ARBA00022982"/>
    </source>
</evidence>
<dbReference type="PROSITE" id="PS51352">
    <property type="entry name" value="THIOREDOXIN_2"/>
    <property type="match status" value="1"/>
</dbReference>
<dbReference type="NCBIfam" id="TIGR01068">
    <property type="entry name" value="thioredoxin"/>
    <property type="match status" value="1"/>
</dbReference>
<gene>
    <name evidence="6" type="ORF">MNBD_GAMMA21-2620</name>
</gene>
<evidence type="ECO:0000256" key="1">
    <source>
        <dbReference type="ARBA" id="ARBA00022448"/>
    </source>
</evidence>
<dbReference type="CDD" id="cd02947">
    <property type="entry name" value="TRX_family"/>
    <property type="match status" value="1"/>
</dbReference>
<proteinExistence type="predicted"/>
<evidence type="ECO:0000256" key="3">
    <source>
        <dbReference type="ARBA" id="ARBA00023157"/>
    </source>
</evidence>
<dbReference type="Pfam" id="PF00085">
    <property type="entry name" value="Thioredoxin"/>
    <property type="match status" value="1"/>
</dbReference>
<dbReference type="PRINTS" id="PR00421">
    <property type="entry name" value="THIOREDOXIN"/>
</dbReference>
<dbReference type="PANTHER" id="PTHR45663">
    <property type="entry name" value="GEO12009P1"/>
    <property type="match status" value="1"/>
</dbReference>
<dbReference type="SUPFAM" id="SSF52833">
    <property type="entry name" value="Thioredoxin-like"/>
    <property type="match status" value="1"/>
</dbReference>
<dbReference type="PANTHER" id="PTHR45663:SF40">
    <property type="entry name" value="THIOREDOXIN 2"/>
    <property type="match status" value="1"/>
</dbReference>
<keyword evidence="3" id="KW-1015">Disulfide bond</keyword>
<reference evidence="6" key="1">
    <citation type="submission" date="2018-06" db="EMBL/GenBank/DDBJ databases">
        <authorList>
            <person name="Zhirakovskaya E."/>
        </authorList>
    </citation>
    <scope>NUCLEOTIDE SEQUENCE</scope>
</reference>
<dbReference type="InterPro" id="IPR005746">
    <property type="entry name" value="Thioredoxin"/>
</dbReference>
<dbReference type="PROSITE" id="PS00194">
    <property type="entry name" value="THIOREDOXIN_1"/>
    <property type="match status" value="1"/>
</dbReference>
<dbReference type="AlphaFoldDB" id="A0A3B1A6K3"/>
<organism evidence="6">
    <name type="scientific">hydrothermal vent metagenome</name>
    <dbReference type="NCBI Taxonomy" id="652676"/>
    <lineage>
        <taxon>unclassified sequences</taxon>
        <taxon>metagenomes</taxon>
        <taxon>ecological metagenomes</taxon>
    </lineage>
</organism>
<evidence type="ECO:0000313" key="6">
    <source>
        <dbReference type="EMBL" id="VAX01366.1"/>
    </source>
</evidence>
<feature type="domain" description="Thioredoxin" evidence="5">
    <location>
        <begin position="1"/>
        <end position="120"/>
    </location>
</feature>
<sequence length="127" mass="14262">MATVDLDSSNFVDTVNNNDIVIIDFWAPWCGPCQSFAPIYDELSEQYTDVIFSKVNTEAHQDLAAQFQIRSIPTLLVFREQIIIYQEAGALSKDSLGKLIEKIKELDMDEVRKSVEASVEASGEDVE</sequence>
<accession>A0A3B1A6K3</accession>
<dbReference type="Gene3D" id="3.40.30.10">
    <property type="entry name" value="Glutaredoxin"/>
    <property type="match status" value="1"/>
</dbReference>
<protein>
    <submittedName>
        <fullName evidence="6">Thioredoxin</fullName>
    </submittedName>
</protein>
<dbReference type="EMBL" id="UOFR01000084">
    <property type="protein sequence ID" value="VAX01366.1"/>
    <property type="molecule type" value="Genomic_DNA"/>
</dbReference>
<evidence type="ECO:0000259" key="5">
    <source>
        <dbReference type="PROSITE" id="PS51352"/>
    </source>
</evidence>
<dbReference type="GO" id="GO:0005829">
    <property type="term" value="C:cytosol"/>
    <property type="evidence" value="ECO:0007669"/>
    <property type="project" value="TreeGrafter"/>
</dbReference>
<keyword evidence="1" id="KW-0813">Transport</keyword>
<evidence type="ECO:0000256" key="4">
    <source>
        <dbReference type="ARBA" id="ARBA00023284"/>
    </source>
</evidence>
<dbReference type="GO" id="GO:0015035">
    <property type="term" value="F:protein-disulfide reductase activity"/>
    <property type="evidence" value="ECO:0007669"/>
    <property type="project" value="InterPro"/>
</dbReference>